<evidence type="ECO:0000313" key="5">
    <source>
        <dbReference type="EMBL" id="GMR33114.1"/>
    </source>
</evidence>
<evidence type="ECO:0000313" key="6">
    <source>
        <dbReference type="Proteomes" id="UP001328107"/>
    </source>
</evidence>
<dbReference type="PANTHER" id="PTHR12510:SF4">
    <property type="entry name" value="GAMMA-GLUTAMYLAMINECYCLOTRANSFERASE"/>
    <property type="match status" value="1"/>
</dbReference>
<feature type="non-terminal residue" evidence="5">
    <location>
        <position position="1"/>
    </location>
</feature>
<dbReference type="GO" id="GO:0061929">
    <property type="term" value="F:gamma-glutamylaminecyclotransferase activity"/>
    <property type="evidence" value="ECO:0007669"/>
    <property type="project" value="InterPro"/>
</dbReference>
<proteinExistence type="inferred from homology"/>
<dbReference type="Pfam" id="PF06094">
    <property type="entry name" value="GGACT"/>
    <property type="match status" value="1"/>
</dbReference>
<dbReference type="SUPFAM" id="SSF110857">
    <property type="entry name" value="Gamma-glutamyl cyclotransferase-like"/>
    <property type="match status" value="1"/>
</dbReference>
<sequence>TMNRLVFVYGTLKRGEPNHRFLSNAKGIAQFIASGVLREAYPLVIASKYNIPFLLNKPGEGHRIHGEIYSVDDVTMRDLDQLEGYPDLYTREEKEVEMADRSVARVWVYILRAYDDKLLATATVPLADYRSAGDHGRAYVNGEECESYEDLFR</sequence>
<dbReference type="InterPro" id="IPR013024">
    <property type="entry name" value="GGCT-like"/>
</dbReference>
<dbReference type="Proteomes" id="UP001328107">
    <property type="component" value="Unassembled WGS sequence"/>
</dbReference>
<evidence type="ECO:0000256" key="3">
    <source>
        <dbReference type="RuleBase" id="RU367036"/>
    </source>
</evidence>
<comment type="caution">
    <text evidence="5">The sequence shown here is derived from an EMBL/GenBank/DDBJ whole genome shotgun (WGS) entry which is preliminary data.</text>
</comment>
<evidence type="ECO:0000259" key="4">
    <source>
        <dbReference type="Pfam" id="PF06094"/>
    </source>
</evidence>
<feature type="domain" description="Gamma-glutamylcyclotransferase AIG2-like" evidence="4">
    <location>
        <begin position="6"/>
        <end position="128"/>
    </location>
</feature>
<dbReference type="CDD" id="cd06661">
    <property type="entry name" value="GGCT_like"/>
    <property type="match status" value="1"/>
</dbReference>
<dbReference type="InterPro" id="IPR036568">
    <property type="entry name" value="GGCT-like_sf"/>
</dbReference>
<comment type="similarity">
    <text evidence="1 3">Belongs to the gamma-glutamylcyclotransferase family.</text>
</comment>
<name>A0AAN4Z4F1_9BILA</name>
<keyword evidence="6" id="KW-1185">Reference proteome</keyword>
<organism evidence="5 6">
    <name type="scientific">Pristionchus mayeri</name>
    <dbReference type="NCBI Taxonomy" id="1317129"/>
    <lineage>
        <taxon>Eukaryota</taxon>
        <taxon>Metazoa</taxon>
        <taxon>Ecdysozoa</taxon>
        <taxon>Nematoda</taxon>
        <taxon>Chromadorea</taxon>
        <taxon>Rhabditida</taxon>
        <taxon>Rhabditina</taxon>
        <taxon>Diplogasteromorpha</taxon>
        <taxon>Diplogasteroidea</taxon>
        <taxon>Neodiplogasteridae</taxon>
        <taxon>Pristionchus</taxon>
    </lineage>
</organism>
<accession>A0AAN4Z4F1</accession>
<dbReference type="EMBL" id="BTRK01000001">
    <property type="protein sequence ID" value="GMR33114.1"/>
    <property type="molecule type" value="Genomic_DNA"/>
</dbReference>
<reference evidence="6" key="1">
    <citation type="submission" date="2022-10" db="EMBL/GenBank/DDBJ databases">
        <title>Genome assembly of Pristionchus species.</title>
        <authorList>
            <person name="Yoshida K."/>
            <person name="Sommer R.J."/>
        </authorList>
    </citation>
    <scope>NUCLEOTIDE SEQUENCE [LARGE SCALE GENOMIC DNA]</scope>
    <source>
        <strain evidence="6">RS5460</strain>
    </source>
</reference>
<dbReference type="PANTHER" id="PTHR12510">
    <property type="entry name" value="TROPONIN C-AKIN-1 PROTEIN"/>
    <property type="match status" value="1"/>
</dbReference>
<dbReference type="AlphaFoldDB" id="A0AAN4Z4F1"/>
<evidence type="ECO:0000256" key="1">
    <source>
        <dbReference type="ARBA" id="ARBA00008861"/>
    </source>
</evidence>
<protein>
    <recommendedName>
        <fullName evidence="3">Gamma-glutamylcyclotransferase family protein</fullName>
    </recommendedName>
</protein>
<gene>
    <name evidence="5" type="ORF">PMAYCL1PPCAC_03309</name>
</gene>
<evidence type="ECO:0000256" key="2">
    <source>
        <dbReference type="PIRSR" id="PIRSR639126-1"/>
    </source>
</evidence>
<dbReference type="InterPro" id="IPR009288">
    <property type="entry name" value="AIG2-like_dom"/>
</dbReference>
<feature type="active site" description="Proton acceptor" evidence="2">
    <location>
        <position position="83"/>
    </location>
</feature>
<dbReference type="GO" id="GO:0005829">
    <property type="term" value="C:cytosol"/>
    <property type="evidence" value="ECO:0007669"/>
    <property type="project" value="TreeGrafter"/>
</dbReference>
<dbReference type="InterPro" id="IPR039126">
    <property type="entry name" value="GGACT"/>
</dbReference>
<dbReference type="Gene3D" id="3.10.490.10">
    <property type="entry name" value="Gamma-glutamyl cyclotransferase-like"/>
    <property type="match status" value="1"/>
</dbReference>